<reference evidence="2" key="1">
    <citation type="submission" date="2011-11" db="EMBL/GenBank/DDBJ databases">
        <title>Decoding the brain transcriptome of the Eastern honeybee (Apis cerana) based on pyrosequencing.</title>
        <authorList>
            <person name="Sun L."/>
            <person name="Zheng H."/>
            <person name="Wang Y."/>
            <person name="Xie X."/>
            <person name="Zhu Y."/>
            <person name="Gu W."/>
            <person name="Wang S."/>
        </authorList>
    </citation>
    <scope>NUCLEOTIDE SEQUENCE</scope>
    <source>
        <tissue evidence="2">Brain</tissue>
    </source>
</reference>
<gene>
    <name evidence="2" type="ORF">ACCB06615</name>
</gene>
<evidence type="ECO:0000313" key="2">
    <source>
        <dbReference type="EMBL" id="AEY59971.1"/>
    </source>
</evidence>
<organism evidence="2">
    <name type="scientific">Apis cerana</name>
    <name type="common">Indian honeybee</name>
    <dbReference type="NCBI Taxonomy" id="7461"/>
    <lineage>
        <taxon>Eukaryota</taxon>
        <taxon>Metazoa</taxon>
        <taxon>Ecdysozoa</taxon>
        <taxon>Arthropoda</taxon>
        <taxon>Hexapoda</taxon>
        <taxon>Insecta</taxon>
        <taxon>Pterygota</taxon>
        <taxon>Neoptera</taxon>
        <taxon>Endopterygota</taxon>
        <taxon>Hymenoptera</taxon>
        <taxon>Apocrita</taxon>
        <taxon>Aculeata</taxon>
        <taxon>Apoidea</taxon>
        <taxon>Anthophila</taxon>
        <taxon>Apidae</taxon>
        <taxon>Apis</taxon>
    </lineage>
</organism>
<proteinExistence type="evidence at transcript level"/>
<accession>V9IHI4</accession>
<feature type="region of interest" description="Disordered" evidence="1">
    <location>
        <begin position="184"/>
        <end position="210"/>
    </location>
</feature>
<dbReference type="EMBL" id="JR045394">
    <property type="protein sequence ID" value="AEY59971.1"/>
    <property type="molecule type" value="mRNA"/>
</dbReference>
<feature type="compositionally biased region" description="Low complexity" evidence="1">
    <location>
        <begin position="185"/>
        <end position="197"/>
    </location>
</feature>
<evidence type="ECO:0000256" key="1">
    <source>
        <dbReference type="SAM" id="MobiDB-lite"/>
    </source>
</evidence>
<feature type="compositionally biased region" description="Polar residues" evidence="1">
    <location>
        <begin position="198"/>
        <end position="210"/>
    </location>
</feature>
<dbReference type="AlphaFoldDB" id="V9IHI4"/>
<name>V9IHI4_APICE</name>
<sequence length="210" mass="22391">MSKDSILALYGTSSNQQSTMFGVPGGMYAQQSTVQYKQVPTVVPFGQQTSFPNQQSSLTQLNQLSNQISVTSNQLPISQNQITMNSTPLGPVASNSLGNCLHVGQINQMNGVPNPAITMQSQMVMQLGQSNINSNNGWSGMLTQNLQPAPGSNPFFNLTSQQQQQSIAFGSQLPQQMAQLSLGATSFSSTSGKSTTTPLPGQTLSTNLWQ</sequence>
<protein>
    <submittedName>
        <fullName evidence="2">Stromal membrane-associated protein</fullName>
    </submittedName>
</protein>